<dbReference type="Proteomes" id="UP000663856">
    <property type="component" value="Unassembled WGS sequence"/>
</dbReference>
<feature type="compositionally biased region" description="Polar residues" evidence="1">
    <location>
        <begin position="453"/>
        <end position="464"/>
    </location>
</feature>
<accession>A0A816PQ63</accession>
<reference evidence="2" key="1">
    <citation type="submission" date="2021-02" db="EMBL/GenBank/DDBJ databases">
        <authorList>
            <person name="Nowell W R."/>
        </authorList>
    </citation>
    <scope>NUCLEOTIDE SEQUENCE</scope>
</reference>
<evidence type="ECO:0000256" key="1">
    <source>
        <dbReference type="SAM" id="MobiDB-lite"/>
    </source>
</evidence>
<evidence type="ECO:0000313" key="2">
    <source>
        <dbReference type="EMBL" id="CAF2051580.1"/>
    </source>
</evidence>
<sequence>MDQHNDLHINSITETYSNRFGVKKITCSVRLTGPDIIGALDSLIQKVVNNTPDYFKVGLSISTNKSNLYIEFRPKDSLTDDPKHMPLETLINTRDYLIIRANESIRPKYKEGWTRMCTQQRAFHSRYSSVMLDDTLSNDQKNQFLYKYFDQLLKYNEDFPTHLTDEQLFPKIPNLQSLKSAMTSQAEFYNASNETPPGERYYEPVDTIESEDDLNFLHEAVILAEAANQREEGVDNVEQNVIEVHAQQEEEEVEREVEIAVPEGDEGVEQVEEEEIQIVDQISYSPISDAASSPVSCQMDDCVACPPHPNGAENPSKKRRIDAEFINNPISQDMFETPAVDPGTEQPPPLGSTPPPPLGGDADTVGANDTLAAAGSVFFGLGDILNISICICEPRRKNCTDCKAIDWEDCTIDTTHIPPYQPPTSTPPPVTLPHESGLFDSIVSTLLASGTIGSQTSTSNSPIMNNNNNHTARPRNGKPTMIPPPLPQQIIMQPQQITMQPQQITMQPQQIALPTQQNQPNIQKIAMICSFAEKIRTRDERRQRRREAMQASTYRLQERIHKMSERLRACLAEDLELQSAQLQMQSDQELSTVLAQMAAFSAGQSTILPSIDDDSGEEESSKTICDTRDDLIQPLLVVIDEAEGHVSNIEDCVRTSRGIACNRLINNQTNSNVGNAGGGGGWVIGSNKNKKYITYPLPKNTIVNSSPNTLDKACVLNKSRGNVVSEITDNVSLCNETQVSGNGSIPTNVSICNGDQSLGNNETQVSGNKQLNADKPAIFVRSNSASNVEVNKNVVQIGKEKSTVNKIICNNETKLSNSNHHERNFISNQPGFFGNVPSPPPKLPLRTNSGWDYEENSCSNISEDESQNSDICPRNYLLPVGSVDPLRGKVIFNERRNFAIFEKYERESDLFSVIKCTYTVCIRPKWNVDESLFKLFMRFLDLVNARIHTEYENLCDVSYTNIKISNTIDIRYECLSKFQKFDRSVLSTLIDDVSTQVQSSNLFHFEDLIVTVKFVREPSGHGGLDSYSMNVTADPIISSLVNIHLTENHDCLFRSIA</sequence>
<gene>
    <name evidence="2" type="ORF">WKI299_LOCUS10239</name>
</gene>
<proteinExistence type="predicted"/>
<feature type="compositionally biased region" description="Pro residues" evidence="1">
    <location>
        <begin position="345"/>
        <end position="358"/>
    </location>
</feature>
<feature type="region of interest" description="Disordered" evidence="1">
    <location>
        <begin position="453"/>
        <end position="477"/>
    </location>
</feature>
<name>A0A816PQ63_9BILA</name>
<protein>
    <submittedName>
        <fullName evidence="2">Uncharacterized protein</fullName>
    </submittedName>
</protein>
<feature type="region of interest" description="Disordered" evidence="1">
    <location>
        <begin position="335"/>
        <end position="361"/>
    </location>
</feature>
<dbReference type="AlphaFoldDB" id="A0A816PQ63"/>
<dbReference type="EMBL" id="CAJNRF010003534">
    <property type="protein sequence ID" value="CAF2051580.1"/>
    <property type="molecule type" value="Genomic_DNA"/>
</dbReference>
<comment type="caution">
    <text evidence="2">The sequence shown here is derived from an EMBL/GenBank/DDBJ whole genome shotgun (WGS) entry which is preliminary data.</text>
</comment>
<evidence type="ECO:0000313" key="3">
    <source>
        <dbReference type="Proteomes" id="UP000663856"/>
    </source>
</evidence>
<organism evidence="2 3">
    <name type="scientific">Rotaria magnacalcarata</name>
    <dbReference type="NCBI Taxonomy" id="392030"/>
    <lineage>
        <taxon>Eukaryota</taxon>
        <taxon>Metazoa</taxon>
        <taxon>Spiralia</taxon>
        <taxon>Gnathifera</taxon>
        <taxon>Rotifera</taxon>
        <taxon>Eurotatoria</taxon>
        <taxon>Bdelloidea</taxon>
        <taxon>Philodinida</taxon>
        <taxon>Philodinidae</taxon>
        <taxon>Rotaria</taxon>
    </lineage>
</organism>